<proteinExistence type="predicted"/>
<feature type="domain" description="DUF4113" evidence="2">
    <location>
        <begin position="17"/>
        <end position="41"/>
    </location>
</feature>
<evidence type="ECO:0000313" key="3">
    <source>
        <dbReference type="EMBL" id="PRI11044.1"/>
    </source>
</evidence>
<dbReference type="EMBL" id="MWZD01000017">
    <property type="protein sequence ID" value="PRI11044.1"/>
    <property type="molecule type" value="Genomic_DNA"/>
</dbReference>
<dbReference type="InterPro" id="IPR025188">
    <property type="entry name" value="DUF4113"/>
</dbReference>
<evidence type="ECO:0000256" key="1">
    <source>
        <dbReference type="SAM" id="MobiDB-lite"/>
    </source>
</evidence>
<feature type="region of interest" description="Disordered" evidence="1">
    <location>
        <begin position="42"/>
        <end position="63"/>
    </location>
</feature>
<accession>A0A2S9QN76</accession>
<gene>
    <name evidence="3" type="ORF">B4915_09260</name>
</gene>
<protein>
    <recommendedName>
        <fullName evidence="2">DUF4113 domain-containing protein</fullName>
    </recommendedName>
</protein>
<feature type="region of interest" description="Disordered" evidence="1">
    <location>
        <begin position="1"/>
        <end position="20"/>
    </location>
</feature>
<dbReference type="RefSeq" id="WP_105805502.1">
    <property type="nucleotide sequence ID" value="NZ_MWZD01000017.1"/>
</dbReference>
<organism evidence="3 4">
    <name type="scientific">Leucobacter massiliensis</name>
    <dbReference type="NCBI Taxonomy" id="1686285"/>
    <lineage>
        <taxon>Bacteria</taxon>
        <taxon>Bacillati</taxon>
        <taxon>Actinomycetota</taxon>
        <taxon>Actinomycetes</taxon>
        <taxon>Micrococcales</taxon>
        <taxon>Microbacteriaceae</taxon>
        <taxon>Leucobacter</taxon>
    </lineage>
</organism>
<name>A0A2S9QN76_9MICO</name>
<dbReference type="AlphaFoldDB" id="A0A2S9QN76"/>
<dbReference type="Proteomes" id="UP000238650">
    <property type="component" value="Unassembled WGS sequence"/>
</dbReference>
<evidence type="ECO:0000259" key="2">
    <source>
        <dbReference type="Pfam" id="PF13438"/>
    </source>
</evidence>
<sequence>MIGLGYGGLRPGAVLDPGPSWSMTRGMLTPRATTRWDELATARASGMSEAGGRSVQDRLTSGS</sequence>
<evidence type="ECO:0000313" key="4">
    <source>
        <dbReference type="Proteomes" id="UP000238650"/>
    </source>
</evidence>
<reference evidence="3 4" key="1">
    <citation type="journal article" date="2017" name="New Microbes New Infect">
        <title>Genome sequence of 'Leucobacter massiliensis' sp. nov. isolated from human pharynx after travel to the 2014 Hajj.</title>
        <authorList>
            <person name="Leangapichart T."/>
            <person name="Gautret P."/>
            <person name="Nguyen T.T."/>
            <person name="Armstrong N."/>
            <person name="Rolain J.M."/>
        </authorList>
    </citation>
    <scope>NUCLEOTIDE SEQUENCE [LARGE SCALE GENOMIC DNA]</scope>
    <source>
        <strain evidence="3 4">122RC15</strain>
    </source>
</reference>
<feature type="compositionally biased region" description="Gly residues" evidence="1">
    <location>
        <begin position="1"/>
        <end position="10"/>
    </location>
</feature>
<dbReference type="OrthoDB" id="9808813at2"/>
<dbReference type="Pfam" id="PF13438">
    <property type="entry name" value="DUF4113"/>
    <property type="match status" value="1"/>
</dbReference>
<comment type="caution">
    <text evidence="3">The sequence shown here is derived from an EMBL/GenBank/DDBJ whole genome shotgun (WGS) entry which is preliminary data.</text>
</comment>
<keyword evidence="4" id="KW-1185">Reference proteome</keyword>